<evidence type="ECO:0000313" key="12">
    <source>
        <dbReference type="Proteomes" id="UP000265515"/>
    </source>
</evidence>
<dbReference type="GO" id="GO:0005634">
    <property type="term" value="C:nucleus"/>
    <property type="evidence" value="ECO:0007669"/>
    <property type="project" value="UniProtKB-SubCell"/>
</dbReference>
<feature type="region of interest" description="Disordered" evidence="8">
    <location>
        <begin position="1135"/>
        <end position="1174"/>
    </location>
</feature>
<dbReference type="InterPro" id="IPR002719">
    <property type="entry name" value="RB_B"/>
</dbReference>
<reference evidence="11 12" key="1">
    <citation type="journal article" date="2018" name="Cell">
        <title>The Chara Genome: Secondary Complexity and Implications for Plant Terrestrialization.</title>
        <authorList>
            <person name="Nishiyama T."/>
            <person name="Sakayama H."/>
            <person name="Vries J.D."/>
            <person name="Buschmann H."/>
            <person name="Saint-Marcoux D."/>
            <person name="Ullrich K.K."/>
            <person name="Haas F.B."/>
            <person name="Vanderstraeten L."/>
            <person name="Becker D."/>
            <person name="Lang D."/>
            <person name="Vosolsobe S."/>
            <person name="Rombauts S."/>
            <person name="Wilhelmsson P.K.I."/>
            <person name="Janitza P."/>
            <person name="Kern R."/>
            <person name="Heyl A."/>
            <person name="Rumpler F."/>
            <person name="Villalobos L.I.A.C."/>
            <person name="Clay J.M."/>
            <person name="Skokan R."/>
            <person name="Toyoda A."/>
            <person name="Suzuki Y."/>
            <person name="Kagoshima H."/>
            <person name="Schijlen E."/>
            <person name="Tajeshwar N."/>
            <person name="Catarino B."/>
            <person name="Hetherington A.J."/>
            <person name="Saltykova A."/>
            <person name="Bonnot C."/>
            <person name="Breuninger H."/>
            <person name="Symeonidi A."/>
            <person name="Radhakrishnan G.V."/>
            <person name="Van Nieuwerburgh F."/>
            <person name="Deforce D."/>
            <person name="Chang C."/>
            <person name="Karol K.G."/>
            <person name="Hedrich R."/>
            <person name="Ulvskov P."/>
            <person name="Glockner G."/>
            <person name="Delwiche C.F."/>
            <person name="Petrasek J."/>
            <person name="Van de Peer Y."/>
            <person name="Friml J."/>
            <person name="Beilby M."/>
            <person name="Dolan L."/>
            <person name="Kohara Y."/>
            <person name="Sugano S."/>
            <person name="Fujiyama A."/>
            <person name="Delaux P.-M."/>
            <person name="Quint M."/>
            <person name="TheiBen G."/>
            <person name="Hagemann M."/>
            <person name="Harholt J."/>
            <person name="Dunand C."/>
            <person name="Zachgo S."/>
            <person name="Langdale J."/>
            <person name="Maumus F."/>
            <person name="Straeten D.V.D."/>
            <person name="Gould S.B."/>
            <person name="Rensing S.A."/>
        </authorList>
    </citation>
    <scope>NUCLEOTIDE SEQUENCE [LARGE SCALE GENOMIC DNA]</scope>
    <source>
        <strain evidence="11 12">S276</strain>
    </source>
</reference>
<protein>
    <recommendedName>
        <fullName evidence="13">Retinoblastoma-associated protein A-box domain-containing protein</fullName>
    </recommendedName>
</protein>
<feature type="domain" description="Retinoblastoma-associated protein A-box" evidence="10">
    <location>
        <begin position="562"/>
        <end position="770"/>
    </location>
</feature>
<keyword evidence="5" id="KW-0804">Transcription</keyword>
<keyword evidence="12" id="KW-1185">Reference proteome</keyword>
<dbReference type="SMART" id="SM01368">
    <property type="entry name" value="RB_A"/>
    <property type="match status" value="1"/>
</dbReference>
<keyword evidence="3" id="KW-0678">Repressor</keyword>
<dbReference type="GO" id="GO:0000785">
    <property type="term" value="C:chromatin"/>
    <property type="evidence" value="ECO:0007669"/>
    <property type="project" value="TreeGrafter"/>
</dbReference>
<evidence type="ECO:0000256" key="6">
    <source>
        <dbReference type="ARBA" id="ARBA00023242"/>
    </source>
</evidence>
<accession>A0A388LZH8</accession>
<dbReference type="GO" id="GO:0000977">
    <property type="term" value="F:RNA polymerase II transcription regulatory region sequence-specific DNA binding"/>
    <property type="evidence" value="ECO:0007669"/>
    <property type="project" value="TreeGrafter"/>
</dbReference>
<dbReference type="SUPFAM" id="SSF47954">
    <property type="entry name" value="Cyclin-like"/>
    <property type="match status" value="2"/>
</dbReference>
<dbReference type="Gene3D" id="1.10.472.10">
    <property type="entry name" value="Cyclin-like"/>
    <property type="match status" value="2"/>
</dbReference>
<dbReference type="SMART" id="SM01367">
    <property type="entry name" value="DUF3452"/>
    <property type="match status" value="1"/>
</dbReference>
<sequence length="1346" mass="145324">MAAVTVKGEKEATPEKNGVVNQQQAQEGRHPSAAAAAFGAIAASAGASVSSSNDQIVKEERHVGDWRGGGGGGEEGGEGDGAGGGQMVGVGEVKQTNGDQGSEVVILSSKEQNGMQHQQAQQQYQHEIARKHCAGAAPTETGVPLDSMDMRFLKFSEQFVENKGLLTHGLELFRRTKDMMKANGGFHSSNPDDTERLWRACVLLVVKKANFQAGREIEKKSNSGNTTGFTLMQLLQKSNVTLVDFLREITHFLSKATPVLRSLGYPETRADIERSLQIREIKESFVQMAVLYNHYRKEFYEQFLVDERMCIDSRDGGGGGWGVTSEGIVSRDVNIHFAFGWILFLFLKTHIHLSYIDLVTSTNLLLCVLTVLMIHIPLPRASLEDVKKFPERGVDGVDVLASLCATHYACVEDVVRLMQRVNAKISEALRRPATPAPLFKTSGRLDGLKTDGLVYFDGLMDSGLESNLKVFERAYEVWYYTVGDVDERIVLSSDGSSLGNPACLTPNVGAKRGHTTQGTAAGHALHMANSLTPASPLSTLAASPYSSPVKLWPQGSVLPPATPVSTAMNTARWLRLHVVNCPMEPSGELLHYLRSPTEDFISAVHYRAQILLERVFIAASSEPQWKQFGIAHLQNKAFGLVTADGAWAELRAQEALKLYYRILLSMLKAESNRLKTSNLSTLVGNEMFHRTLLGCCSEVVLASHKTVTVTFPGVLDPTGITAFDLSRMVEAFVRHEDALPKELKRHFNSIEERILENMAWEKGSSLYNVLGIAKPSQSEEIQRLQLLPDPPPSLETLRLPASKVPCPDPCPVAMEHAGSGTCGNVLSLTSMASPQRSNRSTSDGVSAAAGPSATASSAIPACLSLPVIPSAGERCPLHPSSAGSAIAVANGVSCASLGEPSGGEGVEGGGDQARDGGGGCGGGVVNAVTSPAKDHTSAFQTFCPIGKSRVTAGNTAPQSMSASSQTLFTGGSTSEAGAGTVLNMFFQKIIKLAGVRIALLCNMLRLNTNVVEQVKKVVEHTLNNLTKLFYQRHLDQIILSSIYGVAKVVKLNTPFKEIIAQYRKLPHCKPHVFRNVLIEHATTRKLAEFGDIIKFYNEVYVPATKSFLLTLHPVQLSPVTQTAAPYVVGGSEVAGQGNITPKRRMKSMDNTTEGQGSSPMILSQPTGTARTPGSPFTRCVSPLSPTKKVSGQHNIWVSSLSSEKAETLIHSPSTRRLYALVGTGTQEYQSPSHDLVAINNRINPGRRLGKLNFDDGRGGTNFVPESFMAERVPEGATAADSSPQAFAPHLHQHCPSQEMHQQCYNIVGVNGLSVNPREDAGQSMDWTKFFGQPPPSSPLKKARLDQ</sequence>
<comment type="similarity">
    <text evidence="2">Belongs to the retinoblastoma protein (RB) family.</text>
</comment>
<dbReference type="Pfam" id="PF01858">
    <property type="entry name" value="RB_A"/>
    <property type="match status" value="1"/>
</dbReference>
<comment type="subcellular location">
    <subcellularLocation>
        <location evidence="1">Nucleus</location>
    </subcellularLocation>
</comment>
<feature type="compositionally biased region" description="Gly residues" evidence="8">
    <location>
        <begin position="66"/>
        <end position="86"/>
    </location>
</feature>
<dbReference type="STRING" id="69332.A0A388LZH8"/>
<dbReference type="OrthoDB" id="844594at2759"/>
<feature type="region of interest" description="Disordered" evidence="8">
    <location>
        <begin position="1"/>
        <end position="33"/>
    </location>
</feature>
<feature type="region of interest" description="Disordered" evidence="8">
    <location>
        <begin position="1316"/>
        <end position="1346"/>
    </location>
</feature>
<feature type="region of interest" description="Disordered" evidence="8">
    <location>
        <begin position="63"/>
        <end position="86"/>
    </location>
</feature>
<dbReference type="InterPro" id="IPR024599">
    <property type="entry name" value="RB_N"/>
</dbReference>
<dbReference type="Pfam" id="PF11934">
    <property type="entry name" value="DUF3452"/>
    <property type="match status" value="1"/>
</dbReference>
<feature type="domain" description="Retinoblastoma-associated protein N-terminal" evidence="9">
    <location>
        <begin position="207"/>
        <end position="375"/>
    </location>
</feature>
<dbReference type="PANTHER" id="PTHR13742">
    <property type="entry name" value="RETINOBLASTOMA-ASSOCIATED PROTEIN RB -RELATED"/>
    <property type="match status" value="1"/>
</dbReference>
<evidence type="ECO:0000256" key="3">
    <source>
        <dbReference type="ARBA" id="ARBA00022491"/>
    </source>
</evidence>
<dbReference type="Proteomes" id="UP000265515">
    <property type="component" value="Unassembled WGS sequence"/>
</dbReference>
<proteinExistence type="inferred from homology"/>
<dbReference type="GO" id="GO:2000134">
    <property type="term" value="P:negative regulation of G1/S transition of mitotic cell cycle"/>
    <property type="evidence" value="ECO:0007669"/>
    <property type="project" value="TreeGrafter"/>
</dbReference>
<evidence type="ECO:0000256" key="2">
    <source>
        <dbReference type="ARBA" id="ARBA00009475"/>
    </source>
</evidence>
<evidence type="ECO:0000256" key="7">
    <source>
        <dbReference type="ARBA" id="ARBA00023306"/>
    </source>
</evidence>
<dbReference type="Pfam" id="PF01857">
    <property type="entry name" value="RB_B"/>
    <property type="match status" value="1"/>
</dbReference>
<organism evidence="11 12">
    <name type="scientific">Chara braunii</name>
    <name type="common">Braun's stonewort</name>
    <dbReference type="NCBI Taxonomy" id="69332"/>
    <lineage>
        <taxon>Eukaryota</taxon>
        <taxon>Viridiplantae</taxon>
        <taxon>Streptophyta</taxon>
        <taxon>Charophyceae</taxon>
        <taxon>Charales</taxon>
        <taxon>Characeae</taxon>
        <taxon>Chara</taxon>
    </lineage>
</organism>
<keyword evidence="6" id="KW-0539">Nucleus</keyword>
<dbReference type="OMA" id="LKRMEHW"/>
<comment type="caution">
    <text evidence="11">The sequence shown here is derived from an EMBL/GenBank/DDBJ whole genome shotgun (WGS) entry which is preliminary data.</text>
</comment>
<gene>
    <name evidence="11" type="ORF">CBR_g45825</name>
</gene>
<dbReference type="InterPro" id="IPR036915">
    <property type="entry name" value="Cyclin-like_sf"/>
</dbReference>
<evidence type="ECO:0000256" key="1">
    <source>
        <dbReference type="ARBA" id="ARBA00004123"/>
    </source>
</evidence>
<name>A0A388LZH8_CHABU</name>
<dbReference type="PANTHER" id="PTHR13742:SF17">
    <property type="entry name" value="RE32990P-RELATED"/>
    <property type="match status" value="1"/>
</dbReference>
<dbReference type="EMBL" id="BFEA01000626">
    <property type="protein sequence ID" value="GBG87671.1"/>
    <property type="molecule type" value="Genomic_DNA"/>
</dbReference>
<evidence type="ECO:0000256" key="4">
    <source>
        <dbReference type="ARBA" id="ARBA00023015"/>
    </source>
</evidence>
<dbReference type="Gramene" id="GBG87671">
    <property type="protein sequence ID" value="GBG87671"/>
    <property type="gene ID" value="CBR_g45825"/>
</dbReference>
<evidence type="ECO:0000256" key="5">
    <source>
        <dbReference type="ARBA" id="ARBA00023163"/>
    </source>
</evidence>
<dbReference type="GO" id="GO:0030154">
    <property type="term" value="P:cell differentiation"/>
    <property type="evidence" value="ECO:0007669"/>
    <property type="project" value="TreeGrafter"/>
</dbReference>
<dbReference type="InterPro" id="IPR002720">
    <property type="entry name" value="RB_A"/>
</dbReference>
<dbReference type="InterPro" id="IPR028309">
    <property type="entry name" value="RB_fam"/>
</dbReference>
<evidence type="ECO:0000259" key="10">
    <source>
        <dbReference type="SMART" id="SM01368"/>
    </source>
</evidence>
<evidence type="ECO:0000313" key="11">
    <source>
        <dbReference type="EMBL" id="GBG87671.1"/>
    </source>
</evidence>
<evidence type="ECO:0008006" key="13">
    <source>
        <dbReference type="Google" id="ProtNLM"/>
    </source>
</evidence>
<dbReference type="Gene3D" id="1.10.472.140">
    <property type="match status" value="1"/>
</dbReference>
<evidence type="ECO:0000256" key="8">
    <source>
        <dbReference type="SAM" id="MobiDB-lite"/>
    </source>
</evidence>
<dbReference type="GO" id="GO:0006357">
    <property type="term" value="P:regulation of transcription by RNA polymerase II"/>
    <property type="evidence" value="ECO:0007669"/>
    <property type="project" value="InterPro"/>
</dbReference>
<keyword evidence="4" id="KW-0805">Transcription regulation</keyword>
<feature type="compositionally biased region" description="Polar residues" evidence="8">
    <location>
        <begin position="1148"/>
        <end position="1171"/>
    </location>
</feature>
<keyword evidence="7" id="KW-0131">Cell cycle</keyword>
<evidence type="ECO:0000259" key="9">
    <source>
        <dbReference type="SMART" id="SM01367"/>
    </source>
</evidence>
<dbReference type="GO" id="GO:0005667">
    <property type="term" value="C:transcription regulator complex"/>
    <property type="evidence" value="ECO:0007669"/>
    <property type="project" value="TreeGrafter"/>
</dbReference>